<dbReference type="PROSITE" id="PS50053">
    <property type="entry name" value="UBIQUITIN_2"/>
    <property type="match status" value="1"/>
</dbReference>
<dbReference type="OrthoDB" id="1916003at2759"/>
<proteinExistence type="predicted"/>
<dbReference type="GO" id="GO:0043130">
    <property type="term" value="F:ubiquitin binding"/>
    <property type="evidence" value="ECO:0007669"/>
    <property type="project" value="TreeGrafter"/>
</dbReference>
<reference evidence="2" key="2">
    <citation type="journal article" date="2022" name="Hortic Res">
        <title>The genome of Dioscorea zingiberensis sheds light on the biosynthesis, origin and evolution of the medicinally important diosgenin saponins.</title>
        <authorList>
            <person name="Li Y."/>
            <person name="Tan C."/>
            <person name="Li Z."/>
            <person name="Guo J."/>
            <person name="Li S."/>
            <person name="Chen X."/>
            <person name="Wang C."/>
            <person name="Dai X."/>
            <person name="Yang H."/>
            <person name="Song W."/>
            <person name="Hou L."/>
            <person name="Xu J."/>
            <person name="Tong Z."/>
            <person name="Xu A."/>
            <person name="Yuan X."/>
            <person name="Wang W."/>
            <person name="Yang Q."/>
            <person name="Chen L."/>
            <person name="Sun Z."/>
            <person name="Wang K."/>
            <person name="Pan B."/>
            <person name="Chen J."/>
            <person name="Bao Y."/>
            <person name="Liu F."/>
            <person name="Qi X."/>
            <person name="Gang D.R."/>
            <person name="Wen J."/>
            <person name="Li J."/>
        </authorList>
    </citation>
    <scope>NUCLEOTIDE SEQUENCE</scope>
    <source>
        <strain evidence="2">Dzin_1.0</strain>
    </source>
</reference>
<accession>A0A9D5HN96</accession>
<dbReference type="AlphaFoldDB" id="A0A9D5HN96"/>
<evidence type="ECO:0000259" key="1">
    <source>
        <dbReference type="PROSITE" id="PS50053"/>
    </source>
</evidence>
<dbReference type="CDD" id="cd17039">
    <property type="entry name" value="Ubl_ubiquitin_like"/>
    <property type="match status" value="1"/>
</dbReference>
<keyword evidence="3" id="KW-1185">Reference proteome</keyword>
<dbReference type="InterPro" id="IPR000626">
    <property type="entry name" value="Ubiquitin-like_dom"/>
</dbReference>
<dbReference type="SMART" id="SM00213">
    <property type="entry name" value="UBQ"/>
    <property type="match status" value="1"/>
</dbReference>
<protein>
    <recommendedName>
        <fullName evidence="1">Ubiquitin-like domain-containing protein</fullName>
    </recommendedName>
</protein>
<dbReference type="InterPro" id="IPR029071">
    <property type="entry name" value="Ubiquitin-like_domsf"/>
</dbReference>
<dbReference type="GO" id="GO:0031593">
    <property type="term" value="F:polyubiquitin modification-dependent protein binding"/>
    <property type="evidence" value="ECO:0007669"/>
    <property type="project" value="TreeGrafter"/>
</dbReference>
<dbReference type="PANTHER" id="PTHR10621:SF61">
    <property type="entry name" value="UBIQUITIN FAMILY PROTEIN"/>
    <property type="match status" value="1"/>
</dbReference>
<reference evidence="2" key="1">
    <citation type="submission" date="2021-03" db="EMBL/GenBank/DDBJ databases">
        <authorList>
            <person name="Li Z."/>
            <person name="Yang C."/>
        </authorList>
    </citation>
    <scope>NUCLEOTIDE SEQUENCE</scope>
    <source>
        <strain evidence="2">Dzin_1.0</strain>
        <tissue evidence="2">Leaf</tissue>
    </source>
</reference>
<dbReference type="Pfam" id="PF00240">
    <property type="entry name" value="ubiquitin"/>
    <property type="match status" value="1"/>
</dbReference>
<organism evidence="2 3">
    <name type="scientific">Dioscorea zingiberensis</name>
    <dbReference type="NCBI Taxonomy" id="325984"/>
    <lineage>
        <taxon>Eukaryota</taxon>
        <taxon>Viridiplantae</taxon>
        <taxon>Streptophyta</taxon>
        <taxon>Embryophyta</taxon>
        <taxon>Tracheophyta</taxon>
        <taxon>Spermatophyta</taxon>
        <taxon>Magnoliopsida</taxon>
        <taxon>Liliopsida</taxon>
        <taxon>Dioscoreales</taxon>
        <taxon>Dioscoreaceae</taxon>
        <taxon>Dioscorea</taxon>
    </lineage>
</organism>
<evidence type="ECO:0000313" key="2">
    <source>
        <dbReference type="EMBL" id="KAJ0982924.1"/>
    </source>
</evidence>
<sequence>MRLAVENLAGRFFYVEVEEDANVGALKKEIASKDEEIPESRLILMHGDGCVMEDEEIAVKEYGVEDGSIIYLFFSLDEPCQWPELFEDRFPSLFAEAP</sequence>
<dbReference type="SUPFAM" id="SSF54236">
    <property type="entry name" value="Ubiquitin-like"/>
    <property type="match status" value="1"/>
</dbReference>
<dbReference type="Gene3D" id="3.10.20.90">
    <property type="entry name" value="Phosphatidylinositol 3-kinase Catalytic Subunit, Chain A, domain 1"/>
    <property type="match status" value="1"/>
</dbReference>
<dbReference type="EMBL" id="JAGGNH010000002">
    <property type="protein sequence ID" value="KAJ0982924.1"/>
    <property type="molecule type" value="Genomic_DNA"/>
</dbReference>
<dbReference type="GO" id="GO:0070628">
    <property type="term" value="F:proteasome binding"/>
    <property type="evidence" value="ECO:0007669"/>
    <property type="project" value="TreeGrafter"/>
</dbReference>
<dbReference type="GO" id="GO:0005654">
    <property type="term" value="C:nucleoplasm"/>
    <property type="evidence" value="ECO:0007669"/>
    <property type="project" value="TreeGrafter"/>
</dbReference>
<feature type="domain" description="Ubiquitin-like" evidence="1">
    <location>
        <begin position="1"/>
        <end position="72"/>
    </location>
</feature>
<dbReference type="PANTHER" id="PTHR10621">
    <property type="entry name" value="UV EXCISION REPAIR PROTEIN RAD23"/>
    <property type="match status" value="1"/>
</dbReference>
<name>A0A9D5HN96_9LILI</name>
<comment type="caution">
    <text evidence="2">The sequence shown here is derived from an EMBL/GenBank/DDBJ whole genome shotgun (WGS) entry which is preliminary data.</text>
</comment>
<dbReference type="GO" id="GO:0043161">
    <property type="term" value="P:proteasome-mediated ubiquitin-dependent protein catabolic process"/>
    <property type="evidence" value="ECO:0007669"/>
    <property type="project" value="TreeGrafter"/>
</dbReference>
<gene>
    <name evidence="2" type="ORF">J5N97_011179</name>
</gene>
<dbReference type="Proteomes" id="UP001085076">
    <property type="component" value="Miscellaneous, Linkage group lg02"/>
</dbReference>
<dbReference type="GO" id="GO:0005829">
    <property type="term" value="C:cytosol"/>
    <property type="evidence" value="ECO:0007669"/>
    <property type="project" value="TreeGrafter"/>
</dbReference>
<evidence type="ECO:0000313" key="3">
    <source>
        <dbReference type="Proteomes" id="UP001085076"/>
    </source>
</evidence>